<evidence type="ECO:0000313" key="2">
    <source>
        <dbReference type="Proteomes" id="UP000220904"/>
    </source>
</evidence>
<dbReference type="Pfam" id="PF15595">
    <property type="entry name" value="Imm51"/>
    <property type="match status" value="1"/>
</dbReference>
<proteinExistence type="predicted"/>
<sequence length="146" mass="17061">MKDLCQYGNRPEDEWEILPWIPDPRPPFKIWAKPEQIAPFFLIPHHPYAISLLLKISDGFRTEEFCRLGLTGSSGDWERLVRGVIREFEKNNSGMDLFHFDSDEDVFCVYSQYIDDLMMLAKMIRAACADEKTMRMYLNMSEAAEA</sequence>
<evidence type="ECO:0000313" key="1">
    <source>
        <dbReference type="EMBL" id="PDX87477.1"/>
    </source>
</evidence>
<gene>
    <name evidence="1" type="ORF">CHR60_04100</name>
</gene>
<dbReference type="RefSeq" id="WP_097791871.1">
    <property type="nucleotide sequence ID" value="NZ_NOUV01000007.1"/>
</dbReference>
<reference evidence="1 2" key="1">
    <citation type="journal article" date="2017" name="Front. Microbiol.">
        <title>New Insights into the Diversity of the Genus Faecalibacterium.</title>
        <authorList>
            <person name="Benevides L."/>
            <person name="Burman S."/>
            <person name="Martin R."/>
            <person name="Robert V."/>
            <person name="Thomas M."/>
            <person name="Miquel S."/>
            <person name="Chain F."/>
            <person name="Sokol H."/>
            <person name="Bermudez-Humaran L.G."/>
            <person name="Morrison M."/>
            <person name="Langella P."/>
            <person name="Azevedo V.A."/>
            <person name="Chatel J.M."/>
            <person name="Soares S."/>
        </authorList>
    </citation>
    <scope>NUCLEOTIDE SEQUENCE [LARGE SCALE GENOMIC DNA]</scope>
    <source>
        <strain evidence="1 2">AHMP21</strain>
    </source>
</reference>
<protein>
    <submittedName>
        <fullName evidence="1">Uncharacterized protein</fullName>
    </submittedName>
</protein>
<dbReference type="OrthoDB" id="1854041at2"/>
<organism evidence="1 2">
    <name type="scientific">Faecalibacterium prausnitzii</name>
    <dbReference type="NCBI Taxonomy" id="853"/>
    <lineage>
        <taxon>Bacteria</taxon>
        <taxon>Bacillati</taxon>
        <taxon>Bacillota</taxon>
        <taxon>Clostridia</taxon>
        <taxon>Eubacteriales</taxon>
        <taxon>Oscillospiraceae</taxon>
        <taxon>Faecalibacterium</taxon>
    </lineage>
</organism>
<dbReference type="InterPro" id="IPR028956">
    <property type="entry name" value="Imm51"/>
</dbReference>
<accession>A0A2A7B7T3</accession>
<dbReference type="EMBL" id="NOUV01000007">
    <property type="protein sequence ID" value="PDX87477.1"/>
    <property type="molecule type" value="Genomic_DNA"/>
</dbReference>
<comment type="caution">
    <text evidence="1">The sequence shown here is derived from an EMBL/GenBank/DDBJ whole genome shotgun (WGS) entry which is preliminary data.</text>
</comment>
<dbReference type="Proteomes" id="UP000220904">
    <property type="component" value="Unassembled WGS sequence"/>
</dbReference>
<dbReference type="AlphaFoldDB" id="A0A2A7B7T3"/>
<name>A0A2A7B7T3_9FIRM</name>